<dbReference type="OrthoDB" id="3078238at2"/>
<dbReference type="RefSeq" id="WP_125325782.1">
    <property type="nucleotide sequence ID" value="NZ_CP034328.1"/>
</dbReference>
<dbReference type="AlphaFoldDB" id="A0A3S8U7P0"/>
<sequence length="348" mass="36375">MTFPLHIQAAGMVTCVGLDAASSCAAMRGRLDGFAETRFMGPDGEWLIGGAVPLPRNWIGVKRMAHLAAGALADLHRQKPEGLASGMAGVPILLCLAEEGRPGRPVPDPAVLAGLLAEILQIPAPRLQIIAHGRPSGFVALDRARRLVAAGEDPVIILGLDSYLTAQSVAYYLGQNRLLGPGNANGFVPGEAAAAILCTATPGPLRLTGLGLAREVAHIYNAAGEDGLDLPLRGDGMTRAYQIAMDEAHVDLAHVEYRISDLIGEQFFFKQATLASLRLERGRTPFQDLWSPAENLGNIGAAVVPVMLAQLMTAEARGYAPGSPALMEGSGDDGACGAAVFHAARRAA</sequence>
<protein>
    <submittedName>
        <fullName evidence="1">3-oxoacyl-ACP synthase</fullName>
    </submittedName>
</protein>
<organism evidence="1 2">
    <name type="scientific">Tabrizicola piscis</name>
    <dbReference type="NCBI Taxonomy" id="2494374"/>
    <lineage>
        <taxon>Bacteria</taxon>
        <taxon>Pseudomonadati</taxon>
        <taxon>Pseudomonadota</taxon>
        <taxon>Alphaproteobacteria</taxon>
        <taxon>Rhodobacterales</taxon>
        <taxon>Paracoccaceae</taxon>
        <taxon>Tabrizicola</taxon>
    </lineage>
</organism>
<dbReference type="InterPro" id="IPR016039">
    <property type="entry name" value="Thiolase-like"/>
</dbReference>
<proteinExistence type="predicted"/>
<dbReference type="NCBIfam" id="NF004798">
    <property type="entry name" value="PRK06147.1"/>
    <property type="match status" value="1"/>
</dbReference>
<reference evidence="1 2" key="1">
    <citation type="submission" date="2018-12" db="EMBL/GenBank/DDBJ databases">
        <title>Complete genome sequencing of Tabrizicola sp. K13M18.</title>
        <authorList>
            <person name="Bae J.-W."/>
        </authorList>
    </citation>
    <scope>NUCLEOTIDE SEQUENCE [LARGE SCALE GENOMIC DNA]</scope>
    <source>
        <strain evidence="1 2">K13M18</strain>
    </source>
</reference>
<dbReference type="Proteomes" id="UP000282002">
    <property type="component" value="Chromosome"/>
</dbReference>
<keyword evidence="2" id="KW-1185">Reference proteome</keyword>
<accession>A0A3S8U7P0</accession>
<evidence type="ECO:0000313" key="2">
    <source>
        <dbReference type="Proteomes" id="UP000282002"/>
    </source>
</evidence>
<dbReference type="Gene3D" id="3.40.47.10">
    <property type="match status" value="1"/>
</dbReference>
<gene>
    <name evidence="1" type="ORF">EI545_12530</name>
</gene>
<dbReference type="KEGG" id="taw:EI545_12530"/>
<evidence type="ECO:0000313" key="1">
    <source>
        <dbReference type="EMBL" id="AZL59587.1"/>
    </source>
</evidence>
<dbReference type="EMBL" id="CP034328">
    <property type="protein sequence ID" value="AZL59587.1"/>
    <property type="molecule type" value="Genomic_DNA"/>
</dbReference>
<name>A0A3S8U7P0_9RHOB</name>
<dbReference type="SUPFAM" id="SSF53901">
    <property type="entry name" value="Thiolase-like"/>
    <property type="match status" value="1"/>
</dbReference>
<dbReference type="GO" id="GO:0016746">
    <property type="term" value="F:acyltransferase activity"/>
    <property type="evidence" value="ECO:0007669"/>
    <property type="project" value="InterPro"/>
</dbReference>